<evidence type="ECO:0000313" key="3">
    <source>
        <dbReference type="Proteomes" id="UP001295684"/>
    </source>
</evidence>
<dbReference type="Proteomes" id="UP001295684">
    <property type="component" value="Unassembled WGS sequence"/>
</dbReference>
<protein>
    <submittedName>
        <fullName evidence="2">Uncharacterized protein</fullName>
    </submittedName>
</protein>
<evidence type="ECO:0000256" key="1">
    <source>
        <dbReference type="SAM" id="MobiDB-lite"/>
    </source>
</evidence>
<proteinExistence type="predicted"/>
<name>A0AAD1Y756_EUPCR</name>
<sequence length="306" mass="36100">MKSHIKEQKPLNNPTTCTICKVEVYKYTEHLNSLAHKNLVRKYEKEYSQIDELCAELELENKPKIQSTPKKVKKMKAINLRRAPRKETPRRHNPPRKQSARRMVKKIKEDHRIPQYIHDRIVVMKIETKSQPYSNKLCNRTTGILEQLNSNSFEASKKCYSHNSNESYDLRAKHARPYSYITKSSRTKAWQKKEKAAKSHKAVKIQEDEKMTSRISPAALLMNPSLKYRQKTSQVTPMRREASRRTIKKIKRNKRLRKTYFASKLAKQNCSVDGRDLKRPRLKESKIDEYFPKVVETHNRTCSGLY</sequence>
<accession>A0AAD1Y756</accession>
<dbReference type="AlphaFoldDB" id="A0AAD1Y756"/>
<dbReference type="EMBL" id="CAMPGE010028073">
    <property type="protein sequence ID" value="CAI2385630.1"/>
    <property type="molecule type" value="Genomic_DNA"/>
</dbReference>
<comment type="caution">
    <text evidence="2">The sequence shown here is derived from an EMBL/GenBank/DDBJ whole genome shotgun (WGS) entry which is preliminary data.</text>
</comment>
<feature type="region of interest" description="Disordered" evidence="1">
    <location>
        <begin position="82"/>
        <end position="102"/>
    </location>
</feature>
<keyword evidence="3" id="KW-1185">Reference proteome</keyword>
<gene>
    <name evidence="2" type="ORF">ECRASSUSDP1_LOCUS27210</name>
</gene>
<reference evidence="2" key="1">
    <citation type="submission" date="2023-07" db="EMBL/GenBank/DDBJ databases">
        <authorList>
            <consortium name="AG Swart"/>
            <person name="Singh M."/>
            <person name="Singh A."/>
            <person name="Seah K."/>
            <person name="Emmerich C."/>
        </authorList>
    </citation>
    <scope>NUCLEOTIDE SEQUENCE</scope>
    <source>
        <strain evidence="2">DP1</strain>
    </source>
</reference>
<evidence type="ECO:0000313" key="2">
    <source>
        <dbReference type="EMBL" id="CAI2385630.1"/>
    </source>
</evidence>
<organism evidence="2 3">
    <name type="scientific">Euplotes crassus</name>
    <dbReference type="NCBI Taxonomy" id="5936"/>
    <lineage>
        <taxon>Eukaryota</taxon>
        <taxon>Sar</taxon>
        <taxon>Alveolata</taxon>
        <taxon>Ciliophora</taxon>
        <taxon>Intramacronucleata</taxon>
        <taxon>Spirotrichea</taxon>
        <taxon>Hypotrichia</taxon>
        <taxon>Euplotida</taxon>
        <taxon>Euplotidae</taxon>
        <taxon>Moneuplotes</taxon>
    </lineage>
</organism>